<evidence type="ECO:0000256" key="5">
    <source>
        <dbReference type="SAM" id="MobiDB-lite"/>
    </source>
</evidence>
<feature type="region of interest" description="Disordered" evidence="5">
    <location>
        <begin position="318"/>
        <end position="433"/>
    </location>
</feature>
<evidence type="ECO:0008006" key="9">
    <source>
        <dbReference type="Google" id="ProtNLM"/>
    </source>
</evidence>
<keyword evidence="3 6" id="KW-1133">Transmembrane helix</keyword>
<dbReference type="EMBL" id="ML119058">
    <property type="protein sequence ID" value="ROT36899.1"/>
    <property type="molecule type" value="Genomic_DNA"/>
</dbReference>
<feature type="compositionally biased region" description="Low complexity" evidence="5">
    <location>
        <begin position="361"/>
        <end position="375"/>
    </location>
</feature>
<accession>A0A3N2PQW1</accession>
<feature type="transmembrane region" description="Helical" evidence="6">
    <location>
        <begin position="95"/>
        <end position="118"/>
    </location>
</feature>
<dbReference type="PANTHER" id="PTHR31465:SF9">
    <property type="entry name" value="SPHINGOID LONG-CHAIN BASE TRANSPORTER RSB1"/>
    <property type="match status" value="1"/>
</dbReference>
<evidence type="ECO:0000256" key="4">
    <source>
        <dbReference type="ARBA" id="ARBA00023136"/>
    </source>
</evidence>
<dbReference type="Proteomes" id="UP000272025">
    <property type="component" value="Unassembled WGS sequence"/>
</dbReference>
<proteinExistence type="predicted"/>
<feature type="compositionally biased region" description="Basic and acidic residues" evidence="5">
    <location>
        <begin position="392"/>
        <end position="402"/>
    </location>
</feature>
<keyword evidence="2 6" id="KW-0812">Transmembrane</keyword>
<dbReference type="OrthoDB" id="4521223at2759"/>
<evidence type="ECO:0000313" key="7">
    <source>
        <dbReference type="EMBL" id="ROT36899.1"/>
    </source>
</evidence>
<dbReference type="GeneID" id="39575744"/>
<evidence type="ECO:0000313" key="8">
    <source>
        <dbReference type="Proteomes" id="UP000272025"/>
    </source>
</evidence>
<organism evidence="7 8">
    <name type="scientific">Sodiomyces alkalinus (strain CBS 110278 / VKM F-3762 / F11)</name>
    <name type="common">Alkaliphilic filamentous fungus</name>
    <dbReference type="NCBI Taxonomy" id="1314773"/>
    <lineage>
        <taxon>Eukaryota</taxon>
        <taxon>Fungi</taxon>
        <taxon>Dikarya</taxon>
        <taxon>Ascomycota</taxon>
        <taxon>Pezizomycotina</taxon>
        <taxon>Sordariomycetes</taxon>
        <taxon>Hypocreomycetidae</taxon>
        <taxon>Glomerellales</taxon>
        <taxon>Plectosphaerellaceae</taxon>
        <taxon>Sodiomyces</taxon>
    </lineage>
</organism>
<feature type="transmembrane region" description="Helical" evidence="6">
    <location>
        <begin position="216"/>
        <end position="237"/>
    </location>
</feature>
<feature type="transmembrane region" description="Helical" evidence="6">
    <location>
        <begin position="243"/>
        <end position="259"/>
    </location>
</feature>
<dbReference type="Pfam" id="PF04479">
    <property type="entry name" value="RTA1"/>
    <property type="match status" value="1"/>
</dbReference>
<sequence length="433" mass="46455">MPEIRICTTESCRDSASFSYYGHRPNLIASAIFIGLTAIALIANLAVVAIKRRRGWFAFYITLACVLLCYAWGVRVFDYHGRGPWALWPWMHSTAILSMAPIFLSCSIFLVLGPIIQTIGAEHSPIRPSLFTNVFLALDCLALILQGVGFALAFRNVHHAITNVNAETRAGSYIILAAHGIQILSLLGALSLFLLAAARATAHRRTHGYTTFHRDVGYVALPRGFVACAAAVAASAALLTGRLGYRVALLLGGIRGVLARDQRLLITLDGGLVTLAILLLVLLHPAVFLVEPRHPPGHGAGSTRGLFASSKGGFSKLGDDAEAVPLEEHDVKGKGGGRRDENMDDVSEVLLQRDGQGPSYPSASSRSPGLPSGSSMLHQPPPSFDPQPSEASRYEPMRHEKPAPVAAPDPVPQMYDHPAIREEAVRPYGSGGL</sequence>
<feature type="transmembrane region" description="Helical" evidence="6">
    <location>
        <begin position="27"/>
        <end position="50"/>
    </location>
</feature>
<evidence type="ECO:0000256" key="2">
    <source>
        <dbReference type="ARBA" id="ARBA00022692"/>
    </source>
</evidence>
<dbReference type="RefSeq" id="XP_028464705.1">
    <property type="nucleotide sequence ID" value="XM_028607266.1"/>
</dbReference>
<dbReference type="GO" id="GO:0005886">
    <property type="term" value="C:plasma membrane"/>
    <property type="evidence" value="ECO:0007669"/>
    <property type="project" value="TreeGrafter"/>
</dbReference>
<gene>
    <name evidence="7" type="ORF">SODALDRAFT_209869</name>
</gene>
<dbReference type="PANTHER" id="PTHR31465">
    <property type="entry name" value="PROTEIN RTA1-RELATED"/>
    <property type="match status" value="1"/>
</dbReference>
<comment type="subcellular location">
    <subcellularLocation>
        <location evidence="1">Membrane</location>
        <topology evidence="1">Multi-pass membrane protein</topology>
    </subcellularLocation>
</comment>
<reference evidence="7 8" key="1">
    <citation type="journal article" date="2018" name="Mol. Ecol.">
        <title>The obligate alkalophilic soda-lake fungus Sodiomyces alkalinus has shifted to a protein diet.</title>
        <authorList>
            <person name="Grum-Grzhimaylo A.A."/>
            <person name="Falkoski D.L."/>
            <person name="van den Heuvel J."/>
            <person name="Valero-Jimenez C.A."/>
            <person name="Min B."/>
            <person name="Choi I.G."/>
            <person name="Lipzen A."/>
            <person name="Daum C.G."/>
            <person name="Aanen D.K."/>
            <person name="Tsang A."/>
            <person name="Henrissat B."/>
            <person name="Bilanenko E.N."/>
            <person name="de Vries R.P."/>
            <person name="van Kan J.A.L."/>
            <person name="Grigoriev I.V."/>
            <person name="Debets A.J.M."/>
        </authorList>
    </citation>
    <scope>NUCLEOTIDE SEQUENCE [LARGE SCALE GENOMIC DNA]</scope>
    <source>
        <strain evidence="7 8">F11</strain>
    </source>
</reference>
<feature type="compositionally biased region" description="Basic and acidic residues" evidence="5">
    <location>
        <begin position="326"/>
        <end position="341"/>
    </location>
</feature>
<evidence type="ECO:0000256" key="3">
    <source>
        <dbReference type="ARBA" id="ARBA00022989"/>
    </source>
</evidence>
<feature type="transmembrane region" description="Helical" evidence="6">
    <location>
        <begin position="57"/>
        <end position="75"/>
    </location>
</feature>
<feature type="transmembrane region" description="Helical" evidence="6">
    <location>
        <begin position="173"/>
        <end position="195"/>
    </location>
</feature>
<keyword evidence="4 6" id="KW-0472">Membrane</keyword>
<dbReference type="GO" id="GO:0000324">
    <property type="term" value="C:fungal-type vacuole"/>
    <property type="evidence" value="ECO:0007669"/>
    <property type="project" value="TreeGrafter"/>
</dbReference>
<dbReference type="InterPro" id="IPR007568">
    <property type="entry name" value="RTA1"/>
</dbReference>
<dbReference type="AlphaFoldDB" id="A0A3N2PQW1"/>
<feature type="transmembrane region" description="Helical" evidence="6">
    <location>
        <begin position="271"/>
        <end position="290"/>
    </location>
</feature>
<evidence type="ECO:0000256" key="6">
    <source>
        <dbReference type="SAM" id="Phobius"/>
    </source>
</evidence>
<evidence type="ECO:0000256" key="1">
    <source>
        <dbReference type="ARBA" id="ARBA00004141"/>
    </source>
</evidence>
<keyword evidence="8" id="KW-1185">Reference proteome</keyword>
<name>A0A3N2PQW1_SODAK</name>
<protein>
    <recommendedName>
        <fullName evidence="9">RTA1-domain-containing protein</fullName>
    </recommendedName>
</protein>
<feature type="transmembrane region" description="Helical" evidence="6">
    <location>
        <begin position="130"/>
        <end position="153"/>
    </location>
</feature>